<dbReference type="Gene3D" id="1.10.357.10">
    <property type="entry name" value="Tetracycline Repressor, domain 2"/>
    <property type="match status" value="1"/>
</dbReference>
<organism evidence="4 5">
    <name type="scientific">Svornostia abyssi</name>
    <dbReference type="NCBI Taxonomy" id="2898438"/>
    <lineage>
        <taxon>Bacteria</taxon>
        <taxon>Bacillati</taxon>
        <taxon>Actinomycetota</taxon>
        <taxon>Thermoleophilia</taxon>
        <taxon>Solirubrobacterales</taxon>
        <taxon>Baekduiaceae</taxon>
        <taxon>Svornostia</taxon>
    </lineage>
</organism>
<dbReference type="Gene3D" id="1.10.10.60">
    <property type="entry name" value="Homeodomain-like"/>
    <property type="match status" value="1"/>
</dbReference>
<dbReference type="PANTHER" id="PTHR30055:SF237">
    <property type="entry name" value="TRANSCRIPTIONAL REPRESSOR MCE3R"/>
    <property type="match status" value="1"/>
</dbReference>
<dbReference type="PROSITE" id="PS50977">
    <property type="entry name" value="HTH_TETR_2"/>
    <property type="match status" value="1"/>
</dbReference>
<evidence type="ECO:0000256" key="2">
    <source>
        <dbReference type="PROSITE-ProRule" id="PRU00335"/>
    </source>
</evidence>
<dbReference type="InterPro" id="IPR036271">
    <property type="entry name" value="Tet_transcr_reg_TetR-rel_C_sf"/>
</dbReference>
<protein>
    <submittedName>
        <fullName evidence="4">TetR/AcrR family transcriptional regulator</fullName>
    </submittedName>
</protein>
<evidence type="ECO:0000256" key="1">
    <source>
        <dbReference type="ARBA" id="ARBA00023125"/>
    </source>
</evidence>
<feature type="domain" description="HTH tetR-type" evidence="3">
    <location>
        <begin position="1"/>
        <end position="60"/>
    </location>
</feature>
<dbReference type="Pfam" id="PF17932">
    <property type="entry name" value="TetR_C_24"/>
    <property type="match status" value="1"/>
</dbReference>
<dbReference type="InterPro" id="IPR041490">
    <property type="entry name" value="KstR2_TetR_C"/>
</dbReference>
<gene>
    <name evidence="4" type="ORF">LRS13_06545</name>
</gene>
<keyword evidence="5" id="KW-1185">Reference proteome</keyword>
<name>A0ABY5PKM1_9ACTN</name>
<evidence type="ECO:0000259" key="3">
    <source>
        <dbReference type="PROSITE" id="PS50977"/>
    </source>
</evidence>
<dbReference type="Proteomes" id="UP001058860">
    <property type="component" value="Chromosome"/>
</dbReference>
<dbReference type="PANTHER" id="PTHR30055">
    <property type="entry name" value="HTH-TYPE TRANSCRIPTIONAL REGULATOR RUTR"/>
    <property type="match status" value="1"/>
</dbReference>
<dbReference type="InterPro" id="IPR001647">
    <property type="entry name" value="HTH_TetR"/>
</dbReference>
<dbReference type="Pfam" id="PF00440">
    <property type="entry name" value="TetR_N"/>
    <property type="match status" value="1"/>
</dbReference>
<evidence type="ECO:0000313" key="4">
    <source>
        <dbReference type="EMBL" id="UUY05181.1"/>
    </source>
</evidence>
<keyword evidence="1 2" id="KW-0238">DNA-binding</keyword>
<feature type="DNA-binding region" description="H-T-H motif" evidence="2">
    <location>
        <begin position="23"/>
        <end position="42"/>
    </location>
</feature>
<dbReference type="EMBL" id="CP088295">
    <property type="protein sequence ID" value="UUY05181.1"/>
    <property type="molecule type" value="Genomic_DNA"/>
</dbReference>
<dbReference type="RefSeq" id="WP_353865643.1">
    <property type="nucleotide sequence ID" value="NZ_CP088295.1"/>
</dbReference>
<reference evidence="5" key="1">
    <citation type="submission" date="2021-11" db="EMBL/GenBank/DDBJ databases">
        <title>Cultivation dependent microbiological survey of springs from the worlds oldest radium mine currently devoted to the extraction of radon-saturated water.</title>
        <authorList>
            <person name="Kapinusova G."/>
            <person name="Smrhova T."/>
            <person name="Strejcek M."/>
            <person name="Suman J."/>
            <person name="Jani K."/>
            <person name="Pajer P."/>
            <person name="Uhlik O."/>
        </authorList>
    </citation>
    <scope>NUCLEOTIDE SEQUENCE [LARGE SCALE GENOMIC DNA]</scope>
    <source>
        <strain evidence="5">J379</strain>
    </source>
</reference>
<dbReference type="InterPro" id="IPR050109">
    <property type="entry name" value="HTH-type_TetR-like_transc_reg"/>
</dbReference>
<dbReference type="PRINTS" id="PR00455">
    <property type="entry name" value="HTHTETR"/>
</dbReference>
<sequence length="191" mass="21180">MREERILMAATRLFFERGFDAVGVDELGKAAGVSGPAIYRHFSSKHEILSTLFDQAMDRLLLLVPEPTGDPQADLEALVRAQAEFALSDSELVSIYAREDRSLKPDARRRLARRQRQHVERWVQVLARCAPQHDRDTLVTVAFATIGLLLSVAYWPQDVRQVEALGDLAVDIALGAAAGGLAAHERPRDVV</sequence>
<dbReference type="SUPFAM" id="SSF48498">
    <property type="entry name" value="Tetracyclin repressor-like, C-terminal domain"/>
    <property type="match status" value="1"/>
</dbReference>
<dbReference type="InterPro" id="IPR009057">
    <property type="entry name" value="Homeodomain-like_sf"/>
</dbReference>
<evidence type="ECO:0000313" key="5">
    <source>
        <dbReference type="Proteomes" id="UP001058860"/>
    </source>
</evidence>
<proteinExistence type="predicted"/>
<dbReference type="SUPFAM" id="SSF46689">
    <property type="entry name" value="Homeodomain-like"/>
    <property type="match status" value="1"/>
</dbReference>
<accession>A0ABY5PKM1</accession>